<gene>
    <name evidence="1" type="ORF">GCM10022289_06150</name>
</gene>
<protein>
    <submittedName>
        <fullName evidence="1">Uncharacterized protein</fullName>
    </submittedName>
</protein>
<sequence>MILMLSNLKSVGINTVFMAISCLNELNYYLYKFSAMLLQRNKSGIRMRLECTPF</sequence>
<evidence type="ECO:0000313" key="1">
    <source>
        <dbReference type="EMBL" id="GAA4198027.1"/>
    </source>
</evidence>
<accession>A0ABP8B4M9</accession>
<name>A0ABP8B4M9_9SPHI</name>
<dbReference type="EMBL" id="BAABBY010000001">
    <property type="protein sequence ID" value="GAA4198027.1"/>
    <property type="molecule type" value="Genomic_DNA"/>
</dbReference>
<organism evidence="1 2">
    <name type="scientific">Pedobacter jeongneungensis</name>
    <dbReference type="NCBI Taxonomy" id="947309"/>
    <lineage>
        <taxon>Bacteria</taxon>
        <taxon>Pseudomonadati</taxon>
        <taxon>Bacteroidota</taxon>
        <taxon>Sphingobacteriia</taxon>
        <taxon>Sphingobacteriales</taxon>
        <taxon>Sphingobacteriaceae</taxon>
        <taxon>Pedobacter</taxon>
    </lineage>
</organism>
<proteinExistence type="predicted"/>
<keyword evidence="2" id="KW-1185">Reference proteome</keyword>
<comment type="caution">
    <text evidence="1">The sequence shown here is derived from an EMBL/GenBank/DDBJ whole genome shotgun (WGS) entry which is preliminary data.</text>
</comment>
<dbReference type="Proteomes" id="UP001501772">
    <property type="component" value="Unassembled WGS sequence"/>
</dbReference>
<reference evidence="2" key="1">
    <citation type="journal article" date="2019" name="Int. J. Syst. Evol. Microbiol.">
        <title>The Global Catalogue of Microorganisms (GCM) 10K type strain sequencing project: providing services to taxonomists for standard genome sequencing and annotation.</title>
        <authorList>
            <consortium name="The Broad Institute Genomics Platform"/>
            <consortium name="The Broad Institute Genome Sequencing Center for Infectious Disease"/>
            <person name="Wu L."/>
            <person name="Ma J."/>
        </authorList>
    </citation>
    <scope>NUCLEOTIDE SEQUENCE [LARGE SCALE GENOMIC DNA]</scope>
    <source>
        <strain evidence="2">JCM 17626</strain>
    </source>
</reference>
<evidence type="ECO:0000313" key="2">
    <source>
        <dbReference type="Proteomes" id="UP001501772"/>
    </source>
</evidence>